<organism evidence="3 4">
    <name type="scientific">Terrabacter aerolatus</name>
    <dbReference type="NCBI Taxonomy" id="422442"/>
    <lineage>
        <taxon>Bacteria</taxon>
        <taxon>Bacillati</taxon>
        <taxon>Actinomycetota</taxon>
        <taxon>Actinomycetes</taxon>
        <taxon>Micrococcales</taxon>
        <taxon>Intrasporangiaceae</taxon>
        <taxon>Terrabacter</taxon>
    </lineage>
</organism>
<dbReference type="OrthoDB" id="3872677at2"/>
<evidence type="ECO:0000256" key="1">
    <source>
        <dbReference type="SAM" id="MobiDB-lite"/>
    </source>
</evidence>
<evidence type="ECO:0000313" key="3">
    <source>
        <dbReference type="EMBL" id="GEO31840.1"/>
    </source>
</evidence>
<dbReference type="AlphaFoldDB" id="A0A512D6F7"/>
<evidence type="ECO:0000313" key="4">
    <source>
        <dbReference type="Proteomes" id="UP000321534"/>
    </source>
</evidence>
<dbReference type="EMBL" id="BJYX01000028">
    <property type="protein sequence ID" value="GEO31840.1"/>
    <property type="molecule type" value="Genomic_DNA"/>
</dbReference>
<keyword evidence="2" id="KW-1133">Transmembrane helix</keyword>
<feature type="region of interest" description="Disordered" evidence="1">
    <location>
        <begin position="1"/>
        <end position="29"/>
    </location>
</feature>
<reference evidence="3 4" key="1">
    <citation type="submission" date="2019-07" db="EMBL/GenBank/DDBJ databases">
        <title>Whole genome shotgun sequence of Terrabacter aerolatus NBRC 106305.</title>
        <authorList>
            <person name="Hosoyama A."/>
            <person name="Uohara A."/>
            <person name="Ohji S."/>
            <person name="Ichikawa N."/>
        </authorList>
    </citation>
    <scope>NUCLEOTIDE SEQUENCE [LARGE SCALE GENOMIC DNA]</scope>
    <source>
        <strain evidence="3 4">NBRC 106305</strain>
    </source>
</reference>
<protein>
    <submittedName>
        <fullName evidence="3">Uncharacterized protein</fullName>
    </submittedName>
</protein>
<keyword evidence="2" id="KW-0812">Transmembrane</keyword>
<accession>A0A512D6F7</accession>
<keyword evidence="2" id="KW-0472">Membrane</keyword>
<sequence length="107" mass="10673">MDAVGPHGRGADRTREDAMEEQHEDHGHSTAAWTGVGIILLGTAIASVAVVVPSLVLGIIGAVVIVAGIVAGKLLSMAGYGSDGHHAQGGSIVDAPDELGVETIGKS</sequence>
<gene>
    <name evidence="3" type="ORF">TAE01_36500</name>
</gene>
<evidence type="ECO:0000256" key="2">
    <source>
        <dbReference type="SAM" id="Phobius"/>
    </source>
</evidence>
<proteinExistence type="predicted"/>
<dbReference type="Pfam" id="PF20447">
    <property type="entry name" value="DUF6704"/>
    <property type="match status" value="1"/>
</dbReference>
<dbReference type="InterPro" id="IPR046550">
    <property type="entry name" value="DUF6704"/>
</dbReference>
<feature type="transmembrane region" description="Helical" evidence="2">
    <location>
        <begin position="38"/>
        <end position="71"/>
    </location>
</feature>
<dbReference type="NCBIfam" id="NF041681">
    <property type="entry name" value="HGxxPAAW"/>
    <property type="match status" value="1"/>
</dbReference>
<keyword evidence="4" id="KW-1185">Reference proteome</keyword>
<comment type="caution">
    <text evidence="3">The sequence shown here is derived from an EMBL/GenBank/DDBJ whole genome shotgun (WGS) entry which is preliminary data.</text>
</comment>
<feature type="compositionally biased region" description="Basic and acidic residues" evidence="1">
    <location>
        <begin position="9"/>
        <end position="28"/>
    </location>
</feature>
<dbReference type="Proteomes" id="UP000321534">
    <property type="component" value="Unassembled WGS sequence"/>
</dbReference>
<name>A0A512D6F7_9MICO</name>